<evidence type="ECO:0000256" key="4">
    <source>
        <dbReference type="ARBA" id="ARBA00022840"/>
    </source>
</evidence>
<proteinExistence type="inferred from homology"/>
<dbReference type="Gene3D" id="1.10.510.10">
    <property type="entry name" value="Transferase(Phosphotransferase) domain 1"/>
    <property type="match status" value="1"/>
</dbReference>
<feature type="domain" description="Protein kinase" evidence="7">
    <location>
        <begin position="28"/>
        <end position="306"/>
    </location>
</feature>
<evidence type="ECO:0000256" key="3">
    <source>
        <dbReference type="ARBA" id="ARBA00022777"/>
    </source>
</evidence>
<accession>A0AAW1WH08</accession>
<evidence type="ECO:0000259" key="7">
    <source>
        <dbReference type="PROSITE" id="PS50011"/>
    </source>
</evidence>
<dbReference type="PANTHER" id="PTHR48011">
    <property type="entry name" value="CCR4-NOT TRANSCRIPTIONAL COMPLEX SUBUNIT CAF120-RELATED"/>
    <property type="match status" value="1"/>
</dbReference>
<evidence type="ECO:0000313" key="9">
    <source>
        <dbReference type="Proteomes" id="UP001457282"/>
    </source>
</evidence>
<feature type="binding site" evidence="5">
    <location>
        <position position="61"/>
    </location>
    <ligand>
        <name>ATP</name>
        <dbReference type="ChEBI" id="CHEBI:30616"/>
    </ligand>
</feature>
<dbReference type="InterPro" id="IPR008271">
    <property type="entry name" value="Ser/Thr_kinase_AS"/>
</dbReference>
<evidence type="ECO:0000256" key="6">
    <source>
        <dbReference type="RuleBase" id="RU000304"/>
    </source>
</evidence>
<dbReference type="GO" id="GO:0004674">
    <property type="term" value="F:protein serine/threonine kinase activity"/>
    <property type="evidence" value="ECO:0007669"/>
    <property type="project" value="UniProtKB-KW"/>
</dbReference>
<dbReference type="SUPFAM" id="SSF56112">
    <property type="entry name" value="Protein kinase-like (PK-like)"/>
    <property type="match status" value="1"/>
</dbReference>
<dbReference type="AlphaFoldDB" id="A0AAW1WH08"/>
<dbReference type="InterPro" id="IPR011009">
    <property type="entry name" value="Kinase-like_dom_sf"/>
</dbReference>
<evidence type="ECO:0000256" key="1">
    <source>
        <dbReference type="ARBA" id="ARBA00022679"/>
    </source>
</evidence>
<evidence type="ECO:0000256" key="5">
    <source>
        <dbReference type="PROSITE-ProRule" id="PRU10141"/>
    </source>
</evidence>
<keyword evidence="9" id="KW-1185">Reference proteome</keyword>
<evidence type="ECO:0000256" key="2">
    <source>
        <dbReference type="ARBA" id="ARBA00022741"/>
    </source>
</evidence>
<keyword evidence="4 5" id="KW-0067">ATP-binding</keyword>
<keyword evidence="1" id="KW-0808">Transferase</keyword>
<dbReference type="PROSITE" id="PS50011">
    <property type="entry name" value="PROTEIN_KINASE_DOM"/>
    <property type="match status" value="1"/>
</dbReference>
<keyword evidence="2 5" id="KW-0547">Nucleotide-binding</keyword>
<dbReference type="InterPro" id="IPR017441">
    <property type="entry name" value="Protein_kinase_ATP_BS"/>
</dbReference>
<comment type="caution">
    <text evidence="8">The sequence shown here is derived from an EMBL/GenBank/DDBJ whole genome shotgun (WGS) entry which is preliminary data.</text>
</comment>
<sequence>MNKLKRKRVYEERPADPDSFDVGYTERWVREGMIGKGEFGKVFLARPAKPTSNFPSTMAVKSAHFSESTELAKESRLLKKFRDCPYILNTYGSDVTVDAKGEKMFNVFLEYAELGTIDDCIQKLINGFRLLEQQVRKYTESVLKGLKYIHDKGFVHCDIKPANIFLARNIPDTELCLASKFESGTKFMAKIGDFGLTKRASKDNVMKRSGIIQGTGMYMSPEVTHDNIQEPPSDIWALGCCVLQMLTGKEEWEVSTELKDEWGHPIEIPIIPEELNDEAKDFLGKCFRMNPLERYTAEMLLKHPFVCNSTYVCQYGKSPLQDMRFQTQCAKNQLLFL</sequence>
<dbReference type="PANTHER" id="PTHR48011:SF56">
    <property type="entry name" value="PROTEIN KINASE DOMAIN-CONTAINING PROTEIN"/>
    <property type="match status" value="1"/>
</dbReference>
<dbReference type="GO" id="GO:0007165">
    <property type="term" value="P:signal transduction"/>
    <property type="evidence" value="ECO:0007669"/>
    <property type="project" value="TreeGrafter"/>
</dbReference>
<dbReference type="PROSITE" id="PS00108">
    <property type="entry name" value="PROTEIN_KINASE_ST"/>
    <property type="match status" value="1"/>
</dbReference>
<evidence type="ECO:0000313" key="8">
    <source>
        <dbReference type="EMBL" id="KAK9923962.1"/>
    </source>
</evidence>
<dbReference type="InterPro" id="IPR052751">
    <property type="entry name" value="Plant_MAPKKK"/>
</dbReference>
<dbReference type="EMBL" id="JBEDUW010000006">
    <property type="protein sequence ID" value="KAK9923962.1"/>
    <property type="molecule type" value="Genomic_DNA"/>
</dbReference>
<dbReference type="SMART" id="SM00220">
    <property type="entry name" value="S_TKc"/>
    <property type="match status" value="1"/>
</dbReference>
<organism evidence="8 9">
    <name type="scientific">Rubus argutus</name>
    <name type="common">Southern blackberry</name>
    <dbReference type="NCBI Taxonomy" id="59490"/>
    <lineage>
        <taxon>Eukaryota</taxon>
        <taxon>Viridiplantae</taxon>
        <taxon>Streptophyta</taxon>
        <taxon>Embryophyta</taxon>
        <taxon>Tracheophyta</taxon>
        <taxon>Spermatophyta</taxon>
        <taxon>Magnoliopsida</taxon>
        <taxon>eudicotyledons</taxon>
        <taxon>Gunneridae</taxon>
        <taxon>Pentapetalae</taxon>
        <taxon>rosids</taxon>
        <taxon>fabids</taxon>
        <taxon>Rosales</taxon>
        <taxon>Rosaceae</taxon>
        <taxon>Rosoideae</taxon>
        <taxon>Rosoideae incertae sedis</taxon>
        <taxon>Rubus</taxon>
    </lineage>
</organism>
<name>A0AAW1WH08_RUBAR</name>
<dbReference type="Pfam" id="PF00069">
    <property type="entry name" value="Pkinase"/>
    <property type="match status" value="1"/>
</dbReference>
<gene>
    <name evidence="8" type="ORF">M0R45_032356</name>
</gene>
<comment type="similarity">
    <text evidence="6">Belongs to the protein kinase superfamily.</text>
</comment>
<keyword evidence="6" id="KW-0723">Serine/threonine-protein kinase</keyword>
<dbReference type="GO" id="GO:0005524">
    <property type="term" value="F:ATP binding"/>
    <property type="evidence" value="ECO:0007669"/>
    <property type="project" value="UniProtKB-UniRule"/>
</dbReference>
<keyword evidence="3" id="KW-0418">Kinase</keyword>
<dbReference type="PROSITE" id="PS00107">
    <property type="entry name" value="PROTEIN_KINASE_ATP"/>
    <property type="match status" value="1"/>
</dbReference>
<protein>
    <recommendedName>
        <fullName evidence="7">Protein kinase domain-containing protein</fullName>
    </recommendedName>
</protein>
<reference evidence="8 9" key="1">
    <citation type="journal article" date="2023" name="G3 (Bethesda)">
        <title>A chromosome-length genome assembly and annotation of blackberry (Rubus argutus, cv. 'Hillquist').</title>
        <authorList>
            <person name="Bruna T."/>
            <person name="Aryal R."/>
            <person name="Dudchenko O."/>
            <person name="Sargent D.J."/>
            <person name="Mead D."/>
            <person name="Buti M."/>
            <person name="Cavallini A."/>
            <person name="Hytonen T."/>
            <person name="Andres J."/>
            <person name="Pham M."/>
            <person name="Weisz D."/>
            <person name="Mascagni F."/>
            <person name="Usai G."/>
            <person name="Natali L."/>
            <person name="Bassil N."/>
            <person name="Fernandez G.E."/>
            <person name="Lomsadze A."/>
            <person name="Armour M."/>
            <person name="Olukolu B."/>
            <person name="Poorten T."/>
            <person name="Britton C."/>
            <person name="Davik J."/>
            <person name="Ashrafi H."/>
            <person name="Aiden E.L."/>
            <person name="Borodovsky M."/>
            <person name="Worthington M."/>
        </authorList>
    </citation>
    <scope>NUCLEOTIDE SEQUENCE [LARGE SCALE GENOMIC DNA]</scope>
    <source>
        <strain evidence="8">PI 553951</strain>
    </source>
</reference>
<dbReference type="InterPro" id="IPR000719">
    <property type="entry name" value="Prot_kinase_dom"/>
</dbReference>
<dbReference type="Proteomes" id="UP001457282">
    <property type="component" value="Unassembled WGS sequence"/>
</dbReference>